<dbReference type="Gene3D" id="3.20.20.60">
    <property type="entry name" value="Phosphoenolpyruvate-binding domains"/>
    <property type="match status" value="1"/>
</dbReference>
<dbReference type="GO" id="GO:0050188">
    <property type="term" value="F:phosphoenolpyruvate mutase activity"/>
    <property type="evidence" value="ECO:0007669"/>
    <property type="project" value="UniProtKB-EC"/>
</dbReference>
<dbReference type="InterPro" id="IPR029044">
    <property type="entry name" value="Nucleotide-diphossugar_trans"/>
</dbReference>
<dbReference type="Gene3D" id="3.90.550.10">
    <property type="entry name" value="Spore Coat Polysaccharide Biosynthesis Protein SpsA, Chain A"/>
    <property type="match status" value="1"/>
</dbReference>
<protein>
    <recommendedName>
        <fullName evidence="2">phosphoenolpyruvate mutase</fullName>
        <ecNumber evidence="2">5.4.2.9</ecNumber>
    </recommendedName>
</protein>
<dbReference type="CDD" id="cd00377">
    <property type="entry name" value="ICL_PEPM"/>
    <property type="match status" value="1"/>
</dbReference>
<name>A0ABV8B7Q9_9BACI</name>
<evidence type="ECO:0000313" key="5">
    <source>
        <dbReference type="Proteomes" id="UP001595752"/>
    </source>
</evidence>
<dbReference type="InterPro" id="IPR040442">
    <property type="entry name" value="Pyrv_kinase-like_dom_sf"/>
</dbReference>
<organism evidence="4 5">
    <name type="scientific">Bacillus songklensis</name>
    <dbReference type="NCBI Taxonomy" id="1069116"/>
    <lineage>
        <taxon>Bacteria</taxon>
        <taxon>Bacillati</taxon>
        <taxon>Bacillota</taxon>
        <taxon>Bacilli</taxon>
        <taxon>Bacillales</taxon>
        <taxon>Bacillaceae</taxon>
        <taxon>Bacillus</taxon>
    </lineage>
</organism>
<dbReference type="SUPFAM" id="SSF53448">
    <property type="entry name" value="Nucleotide-diphospho-sugar transferases"/>
    <property type="match status" value="1"/>
</dbReference>
<comment type="caution">
    <text evidence="4">The sequence shown here is derived from an EMBL/GenBank/DDBJ whole genome shotgun (WGS) entry which is preliminary data.</text>
</comment>
<dbReference type="InterPro" id="IPR039556">
    <property type="entry name" value="ICL/PEPM"/>
</dbReference>
<dbReference type="Proteomes" id="UP001595752">
    <property type="component" value="Unassembled WGS sequence"/>
</dbReference>
<evidence type="ECO:0000313" key="4">
    <source>
        <dbReference type="EMBL" id="MFC3885409.1"/>
    </source>
</evidence>
<dbReference type="InterPro" id="IPR012698">
    <property type="entry name" value="PEnolPyrv_PMutase_core"/>
</dbReference>
<dbReference type="InterPro" id="IPR015813">
    <property type="entry name" value="Pyrv/PenolPyrv_kinase-like_dom"/>
</dbReference>
<evidence type="ECO:0000256" key="3">
    <source>
        <dbReference type="ARBA" id="ARBA00038455"/>
    </source>
</evidence>
<dbReference type="Pfam" id="PF13714">
    <property type="entry name" value="PEP_mutase"/>
    <property type="match status" value="1"/>
</dbReference>
<reference evidence="5" key="1">
    <citation type="journal article" date="2019" name="Int. J. Syst. Evol. Microbiol.">
        <title>The Global Catalogue of Microorganisms (GCM) 10K type strain sequencing project: providing services to taxonomists for standard genome sequencing and annotation.</title>
        <authorList>
            <consortium name="The Broad Institute Genomics Platform"/>
            <consortium name="The Broad Institute Genome Sequencing Center for Infectious Disease"/>
            <person name="Wu L."/>
            <person name="Ma J."/>
        </authorList>
    </citation>
    <scope>NUCLEOTIDE SEQUENCE [LARGE SCALE GENOMIC DNA]</scope>
    <source>
        <strain evidence="5">CCUG 61889</strain>
    </source>
</reference>
<dbReference type="NCBIfam" id="TIGR02320">
    <property type="entry name" value="PEP_mutase"/>
    <property type="match status" value="1"/>
</dbReference>
<sequence>MRKTTQLRNLINSKQLESIMEAHNALSAKIVEEAGFKGIWASGLSISATMGVRDNNEASWTQVLEVLEFMSDATSIPILLDGDTGYGNFNNARRLVKKLEQRHIAGVCIEDKLFPKTNSFIRGEAQPLADINEFCGKIKAMKDSQVDDDFVVISRVEAFIAGWGLEEALKRAEAYRKAGTDAILIHSKRSDAVEIEAFMKEWGGRLPVVIVPTKYYSVPTDRFRDLGISLIIWANHNLRASIKAMQKISSQIYQDESLLNVEGGVSPLEEVFRLQGAEELAAAEQIYLRSSEQKTNSIILVRQPENQPLIMEQIRQLKTLGLKDIVKTGGPQAREIDGGDPADSGELYSLYTAKDKIRENTIISCSDIIYKTHVLTELMDEESDITIVVDADYELKGPPKYFITAKIPYSKMLYSKTVDLMQISSKPDTPNIHGEFIGLWKVSGKGTNVVKEALEELAENEDFKQLTLADLFNHILPIHPIAVKYIKGSWLNIETFRKIQRDGEEK</sequence>
<dbReference type="PANTHER" id="PTHR42905">
    <property type="entry name" value="PHOSPHOENOLPYRUVATE CARBOXYLASE"/>
    <property type="match status" value="1"/>
</dbReference>
<evidence type="ECO:0000256" key="2">
    <source>
        <dbReference type="ARBA" id="ARBA00024063"/>
    </source>
</evidence>
<dbReference type="SUPFAM" id="SSF51621">
    <property type="entry name" value="Phosphoenolpyruvate/pyruvate domain"/>
    <property type="match status" value="1"/>
</dbReference>
<proteinExistence type="inferred from homology"/>
<accession>A0ABV8B7Q9</accession>
<evidence type="ECO:0000256" key="1">
    <source>
        <dbReference type="ARBA" id="ARBA00023235"/>
    </source>
</evidence>
<dbReference type="EMBL" id="JBHRZT010000070">
    <property type="protein sequence ID" value="MFC3885409.1"/>
    <property type="molecule type" value="Genomic_DNA"/>
</dbReference>
<dbReference type="PANTHER" id="PTHR42905:SF7">
    <property type="entry name" value="PHOSPHOENOLPYRUVATE PHOSPHOMUTASE"/>
    <property type="match status" value="1"/>
</dbReference>
<keyword evidence="5" id="KW-1185">Reference proteome</keyword>
<gene>
    <name evidence="4" type="primary">aepX</name>
    <name evidence="4" type="ORF">ACFOU2_18745</name>
</gene>
<keyword evidence="1 4" id="KW-0413">Isomerase</keyword>
<dbReference type="EC" id="5.4.2.9" evidence="2"/>
<dbReference type="RefSeq" id="WP_377917776.1">
    <property type="nucleotide sequence ID" value="NZ_JBHRZT010000070.1"/>
</dbReference>
<comment type="similarity">
    <text evidence="3">Belongs to the isocitrate lyase/PEP mutase superfamily. PEP mutase family.</text>
</comment>